<comment type="caution">
    <text evidence="1">The sequence shown here is derived from an EMBL/GenBank/DDBJ whole genome shotgun (WGS) entry which is preliminary data.</text>
</comment>
<keyword evidence="2" id="KW-1185">Reference proteome</keyword>
<protein>
    <submittedName>
        <fullName evidence="1">Uncharacterized protein</fullName>
    </submittedName>
</protein>
<sequence>MCPPPPPGFQVTYSMDNDKARFNTELSSPMLRSAGSRARPHSSIACSSCSQVYYSEPSSSTITTATNSAPHSCTLHISSTSDVSLPIQSVTSAEENFNSV</sequence>
<proteinExistence type="predicted"/>
<organism evidence="1 2">
    <name type="scientific">Protopolystoma xenopodis</name>
    <dbReference type="NCBI Taxonomy" id="117903"/>
    <lineage>
        <taxon>Eukaryota</taxon>
        <taxon>Metazoa</taxon>
        <taxon>Spiralia</taxon>
        <taxon>Lophotrochozoa</taxon>
        <taxon>Platyhelminthes</taxon>
        <taxon>Monogenea</taxon>
        <taxon>Polyopisthocotylea</taxon>
        <taxon>Polystomatidea</taxon>
        <taxon>Polystomatidae</taxon>
        <taxon>Protopolystoma</taxon>
    </lineage>
</organism>
<evidence type="ECO:0000313" key="2">
    <source>
        <dbReference type="Proteomes" id="UP000784294"/>
    </source>
</evidence>
<name>A0A448WTM5_9PLAT</name>
<feature type="non-terminal residue" evidence="1">
    <location>
        <position position="100"/>
    </location>
</feature>
<reference evidence="1" key="1">
    <citation type="submission" date="2018-11" db="EMBL/GenBank/DDBJ databases">
        <authorList>
            <consortium name="Pathogen Informatics"/>
        </authorList>
    </citation>
    <scope>NUCLEOTIDE SEQUENCE</scope>
</reference>
<dbReference type="AlphaFoldDB" id="A0A448WTM5"/>
<evidence type="ECO:0000313" key="1">
    <source>
        <dbReference type="EMBL" id="VEL19941.1"/>
    </source>
</evidence>
<accession>A0A448WTM5</accession>
<dbReference type="EMBL" id="CAAALY010043989">
    <property type="protein sequence ID" value="VEL19941.1"/>
    <property type="molecule type" value="Genomic_DNA"/>
</dbReference>
<gene>
    <name evidence="1" type="ORF">PXEA_LOCUS13381</name>
</gene>
<dbReference type="Proteomes" id="UP000784294">
    <property type="component" value="Unassembled WGS sequence"/>
</dbReference>